<gene>
    <name evidence="1" type="ORF">OHU35_17990</name>
</gene>
<evidence type="ECO:0008006" key="3">
    <source>
        <dbReference type="Google" id="ProtNLM"/>
    </source>
</evidence>
<organism evidence="1 2">
    <name type="scientific">Streptomyces purpurascens</name>
    <dbReference type="NCBI Taxonomy" id="1924"/>
    <lineage>
        <taxon>Bacteria</taxon>
        <taxon>Bacillati</taxon>
        <taxon>Actinomycetota</taxon>
        <taxon>Actinomycetes</taxon>
        <taxon>Kitasatosporales</taxon>
        <taxon>Streptomycetaceae</taxon>
        <taxon>Streptomyces</taxon>
    </lineage>
</organism>
<dbReference type="RefSeq" id="WP_405505956.1">
    <property type="nucleotide sequence ID" value="NZ_CP108341.1"/>
</dbReference>
<dbReference type="Proteomes" id="UP001621512">
    <property type="component" value="Chromosome"/>
</dbReference>
<accession>A0ABZ1MIU7</accession>
<reference evidence="1 2" key="1">
    <citation type="submission" date="2022-10" db="EMBL/GenBank/DDBJ databases">
        <title>The complete genomes of actinobacterial strains from the NBC collection.</title>
        <authorList>
            <person name="Joergensen T.S."/>
            <person name="Alvarez Arevalo M."/>
            <person name="Sterndorff E.B."/>
            <person name="Faurdal D."/>
            <person name="Vuksanovic O."/>
            <person name="Mourched A.-S."/>
            <person name="Charusanti P."/>
            <person name="Shaw S."/>
            <person name="Blin K."/>
            <person name="Weber T."/>
        </authorList>
    </citation>
    <scope>NUCLEOTIDE SEQUENCE [LARGE SCALE GENOMIC DNA]</scope>
    <source>
        <strain evidence="1 2">NBC_00017</strain>
    </source>
</reference>
<sequence>MQMLAQVHRCAVLRNFDPDVLSPHAAAELERVGRLLDRLNLAPPSCSRFPLWVEAEALAAYMSRATDSQRSLWHFLAKSHEQILNIPVSIDKVRSLVEGRPTLLVLDAYDEVSPQHRKAVIECVMDIADDMQIMRANTAILVTARPQAYEDELRAHKFEAWSLEPLTSEGAERHAAVLVGSDDNGERLLDLFRVARSESAILDLLNTPLHVALLVALLAESGLPPTGRHRLFSRYYHHVYVREQGRGGELGVFLEKYRDLVDELHRRIAFHILATVDEVSSHKGISADSFAKIARSLVHETELAEDDEETDVVHQLIRFARERLVLIVGVDSDKVGFQVKSFTEFLAAAHLVRTSDEHLIRERFRAVAALEQWRNVARFMGAAAFETDSLAERDLRDSIVTVLAELDRKEFAGVDALLLRGAELAIDLLSDVPDLEERYRRHLIPSAQTIEDLDNRNDALAKVAAADFDDRRIVELAGALYAPPAVDRDRNAAWRFLNKLAEHGNVGAAETAREYVHSVAPEVLPQLLWDIAVPQVVTSEELVGLIRQADPNMVRGSSGARDVGLPKGWAASAWQVLHGGSAQLRINVKLEGLWHLSGPRSMRSLQSSTAGLSAPPAECHPHWSAWALVGQVLEASGPGIADAPLRAFADMKDGGIVKHVPWPFHELLAGALPPSAVAVDAWYTAEDRWRESGVSLLDVETYLTHGTLGHRAAVSGFPFGAVHWSLPGRRDTRISTLARDVWDMWHDHRQGHPVYRAHVAENVLLPMCDYALKYEIGAPEPHQVRELIRAMSVSEETYLTFPTVCHALSQCPSDEEFAEIATRVVRWRWSTGQSRAEDPSAHNIIGQAHRLLDENVFHDLSWNIARQSKSSRTWDALTSYWITPANPGQAHWPLAKLLSTQGEPPSRREIARAVAATEFAWDLFEVVENVPFWSDETRAWVWEELLYQAGEPWMVYAPDIWRRGRPARAIPLAALELPTLDSAPL</sequence>
<name>A0ABZ1MIU7_STREF</name>
<evidence type="ECO:0000313" key="2">
    <source>
        <dbReference type="Proteomes" id="UP001621512"/>
    </source>
</evidence>
<protein>
    <recommendedName>
        <fullName evidence="3">ATP-binding protein</fullName>
    </recommendedName>
</protein>
<keyword evidence="2" id="KW-1185">Reference proteome</keyword>
<dbReference type="EMBL" id="CP108341">
    <property type="protein sequence ID" value="WTW27827.1"/>
    <property type="molecule type" value="Genomic_DNA"/>
</dbReference>
<proteinExistence type="predicted"/>
<evidence type="ECO:0000313" key="1">
    <source>
        <dbReference type="EMBL" id="WTW27827.1"/>
    </source>
</evidence>